<dbReference type="SMART" id="SM00184">
    <property type="entry name" value="RING"/>
    <property type="match status" value="1"/>
</dbReference>
<dbReference type="Pfam" id="PF13639">
    <property type="entry name" value="zf-RING_2"/>
    <property type="match status" value="1"/>
</dbReference>
<protein>
    <recommendedName>
        <fullName evidence="2">RING-type E3 ubiquitin transferase</fullName>
        <ecNumber evidence="2">2.3.2.27</ecNumber>
    </recommendedName>
</protein>
<evidence type="ECO:0000313" key="8">
    <source>
        <dbReference type="EMBL" id="KAF2717230.1"/>
    </source>
</evidence>
<dbReference type="PANTHER" id="PTHR46077:SF1">
    <property type="entry name" value="TOP1 BINDING ARGININE_SERINE RICH PROTEIN, E3 UBIQUITIN LIGASE"/>
    <property type="match status" value="1"/>
</dbReference>
<dbReference type="EC" id="2.3.2.27" evidence="2"/>
<dbReference type="GO" id="GO:0061630">
    <property type="term" value="F:ubiquitin protein ligase activity"/>
    <property type="evidence" value="ECO:0007669"/>
    <property type="project" value="UniProtKB-EC"/>
</dbReference>
<keyword evidence="5" id="KW-0804">Transcription</keyword>
<evidence type="ECO:0000256" key="5">
    <source>
        <dbReference type="ARBA" id="ARBA00023163"/>
    </source>
</evidence>
<dbReference type="Proteomes" id="UP000799441">
    <property type="component" value="Unassembled WGS sequence"/>
</dbReference>
<accession>A0A9P4Q0H9</accession>
<feature type="domain" description="RING-type" evidence="7">
    <location>
        <begin position="80"/>
        <end position="120"/>
    </location>
</feature>
<keyword evidence="6" id="KW-0862">Zinc</keyword>
<evidence type="ECO:0000259" key="7">
    <source>
        <dbReference type="PROSITE" id="PS50089"/>
    </source>
</evidence>
<dbReference type="SUPFAM" id="SSF57850">
    <property type="entry name" value="RING/U-box"/>
    <property type="match status" value="1"/>
</dbReference>
<dbReference type="GO" id="GO:0000209">
    <property type="term" value="P:protein polyubiquitination"/>
    <property type="evidence" value="ECO:0007669"/>
    <property type="project" value="TreeGrafter"/>
</dbReference>
<dbReference type="OrthoDB" id="21204at2759"/>
<keyword evidence="4" id="KW-0805">Transcription regulation</keyword>
<dbReference type="InterPro" id="IPR013083">
    <property type="entry name" value="Znf_RING/FYVE/PHD"/>
</dbReference>
<evidence type="ECO:0000256" key="3">
    <source>
        <dbReference type="ARBA" id="ARBA00022679"/>
    </source>
</evidence>
<evidence type="ECO:0000256" key="4">
    <source>
        <dbReference type="ARBA" id="ARBA00023015"/>
    </source>
</evidence>
<name>A0A9P4Q0H9_9PEZI</name>
<keyword evidence="6" id="KW-0863">Zinc-finger</keyword>
<keyword evidence="3" id="KW-0808">Transferase</keyword>
<keyword evidence="6" id="KW-0479">Metal-binding</keyword>
<organism evidence="8 9">
    <name type="scientific">Polychaeton citri CBS 116435</name>
    <dbReference type="NCBI Taxonomy" id="1314669"/>
    <lineage>
        <taxon>Eukaryota</taxon>
        <taxon>Fungi</taxon>
        <taxon>Dikarya</taxon>
        <taxon>Ascomycota</taxon>
        <taxon>Pezizomycotina</taxon>
        <taxon>Dothideomycetes</taxon>
        <taxon>Dothideomycetidae</taxon>
        <taxon>Capnodiales</taxon>
        <taxon>Capnodiaceae</taxon>
        <taxon>Polychaeton</taxon>
    </lineage>
</organism>
<dbReference type="PANTHER" id="PTHR46077">
    <property type="entry name" value="E3 UBIQUITIN-PROTEIN LIGASE TOPORS"/>
    <property type="match status" value="1"/>
</dbReference>
<dbReference type="PROSITE" id="PS50089">
    <property type="entry name" value="ZF_RING_2"/>
    <property type="match status" value="1"/>
</dbReference>
<dbReference type="AlphaFoldDB" id="A0A9P4Q0H9"/>
<dbReference type="EMBL" id="MU003849">
    <property type="protein sequence ID" value="KAF2717230.1"/>
    <property type="molecule type" value="Genomic_DNA"/>
</dbReference>
<gene>
    <name evidence="8" type="ORF">K431DRAFT_288758</name>
</gene>
<evidence type="ECO:0000256" key="2">
    <source>
        <dbReference type="ARBA" id="ARBA00012483"/>
    </source>
</evidence>
<comment type="caution">
    <text evidence="8">The sequence shown here is derived from an EMBL/GenBank/DDBJ whole genome shotgun (WGS) entry which is preliminary data.</text>
</comment>
<dbReference type="InterPro" id="IPR001841">
    <property type="entry name" value="Znf_RING"/>
</dbReference>
<dbReference type="GO" id="GO:0008270">
    <property type="term" value="F:zinc ion binding"/>
    <property type="evidence" value="ECO:0007669"/>
    <property type="project" value="UniProtKB-KW"/>
</dbReference>
<comment type="catalytic activity">
    <reaction evidence="1">
        <text>S-ubiquitinyl-[E2 ubiquitin-conjugating enzyme]-L-cysteine + [acceptor protein]-L-lysine = [E2 ubiquitin-conjugating enzyme]-L-cysteine + N(6)-ubiquitinyl-[acceptor protein]-L-lysine.</text>
        <dbReference type="EC" id="2.3.2.27"/>
    </reaction>
</comment>
<dbReference type="GO" id="GO:0006513">
    <property type="term" value="P:protein monoubiquitination"/>
    <property type="evidence" value="ECO:0007669"/>
    <property type="project" value="TreeGrafter"/>
</dbReference>
<sequence>MDGEITPSFTAFVGPSRHHDSHREFKIKGAAHQTDTSWHARPLAQDCNNIVVGNDFDVIAKTSHSTNNHKPSDTLHIDCCTICLEPISERAVASPCNHLTFDFICLVSWLQGHSTCPLCKAEVKEVQYEWCSPTDFKTYTVTKPETHQQRQSSGADASFSRHRSSQQWRRHLHIRSDEPGHRLPIHQSIDNGLQRRREVYRNRTPSLYVGANRISQYRDFTAETFSKSADLQSRARAFLRRELRVFTFLDNDGNSSARGNSREFLVEYILAILRTNELKGAGGEAENLVAEFLGRENGRLVLHELEAWLRSPYTGLEAWDKHVQYALRRA</sequence>
<keyword evidence="9" id="KW-1185">Reference proteome</keyword>
<reference evidence="8" key="1">
    <citation type="journal article" date="2020" name="Stud. Mycol.">
        <title>101 Dothideomycetes genomes: a test case for predicting lifestyles and emergence of pathogens.</title>
        <authorList>
            <person name="Haridas S."/>
            <person name="Albert R."/>
            <person name="Binder M."/>
            <person name="Bloem J."/>
            <person name="Labutti K."/>
            <person name="Salamov A."/>
            <person name="Andreopoulos B."/>
            <person name="Baker S."/>
            <person name="Barry K."/>
            <person name="Bills G."/>
            <person name="Bluhm B."/>
            <person name="Cannon C."/>
            <person name="Castanera R."/>
            <person name="Culley D."/>
            <person name="Daum C."/>
            <person name="Ezra D."/>
            <person name="Gonzalez J."/>
            <person name="Henrissat B."/>
            <person name="Kuo A."/>
            <person name="Liang C."/>
            <person name="Lipzen A."/>
            <person name="Lutzoni F."/>
            <person name="Magnuson J."/>
            <person name="Mondo S."/>
            <person name="Nolan M."/>
            <person name="Ohm R."/>
            <person name="Pangilinan J."/>
            <person name="Park H.-J."/>
            <person name="Ramirez L."/>
            <person name="Alfaro M."/>
            <person name="Sun H."/>
            <person name="Tritt A."/>
            <person name="Yoshinaga Y."/>
            <person name="Zwiers L.-H."/>
            <person name="Turgeon B."/>
            <person name="Goodwin S."/>
            <person name="Spatafora J."/>
            <person name="Crous P."/>
            <person name="Grigoriev I."/>
        </authorList>
    </citation>
    <scope>NUCLEOTIDE SEQUENCE</scope>
    <source>
        <strain evidence="8">CBS 116435</strain>
    </source>
</reference>
<proteinExistence type="predicted"/>
<evidence type="ECO:0000256" key="1">
    <source>
        <dbReference type="ARBA" id="ARBA00000900"/>
    </source>
</evidence>
<dbReference type="Gene3D" id="3.30.40.10">
    <property type="entry name" value="Zinc/RING finger domain, C3HC4 (zinc finger)"/>
    <property type="match status" value="1"/>
</dbReference>
<evidence type="ECO:0000313" key="9">
    <source>
        <dbReference type="Proteomes" id="UP000799441"/>
    </source>
</evidence>
<evidence type="ECO:0000256" key="6">
    <source>
        <dbReference type="PROSITE-ProRule" id="PRU00175"/>
    </source>
</evidence>